<evidence type="ECO:0000256" key="3">
    <source>
        <dbReference type="ARBA" id="ARBA00022989"/>
    </source>
</evidence>
<dbReference type="Proteomes" id="UP000680656">
    <property type="component" value="Chromosome"/>
</dbReference>
<dbReference type="InterPro" id="IPR011933">
    <property type="entry name" value="Double_TM_dom"/>
</dbReference>
<dbReference type="PROSITE" id="PS50234">
    <property type="entry name" value="VWFA"/>
    <property type="match status" value="1"/>
</dbReference>
<dbReference type="Gene3D" id="3.40.50.410">
    <property type="entry name" value="von Willebrand factor, type A domain"/>
    <property type="match status" value="1"/>
</dbReference>
<protein>
    <submittedName>
        <fullName evidence="7">VWA domain-containing protein</fullName>
    </submittedName>
</protein>
<dbReference type="Pfam" id="PF00092">
    <property type="entry name" value="VWA"/>
    <property type="match status" value="1"/>
</dbReference>
<dbReference type="SUPFAM" id="SSF53300">
    <property type="entry name" value="vWA-like"/>
    <property type="match status" value="1"/>
</dbReference>
<organism evidence="7 8">
    <name type="scientific">Methanospirillum purgamenti</name>
    <dbReference type="NCBI Taxonomy" id="2834276"/>
    <lineage>
        <taxon>Archaea</taxon>
        <taxon>Methanobacteriati</taxon>
        <taxon>Methanobacteriota</taxon>
        <taxon>Stenosarchaea group</taxon>
        <taxon>Methanomicrobia</taxon>
        <taxon>Methanomicrobiales</taxon>
        <taxon>Methanospirillaceae</taxon>
        <taxon>Methanospirillum</taxon>
    </lineage>
</organism>
<evidence type="ECO:0000256" key="2">
    <source>
        <dbReference type="ARBA" id="ARBA00022692"/>
    </source>
</evidence>
<dbReference type="InterPro" id="IPR050768">
    <property type="entry name" value="UPF0353/GerABKA_families"/>
</dbReference>
<dbReference type="Pfam" id="PF07584">
    <property type="entry name" value="BatA"/>
    <property type="match status" value="1"/>
</dbReference>
<proteinExistence type="predicted"/>
<dbReference type="RefSeq" id="WP_214418589.1">
    <property type="nucleotide sequence ID" value="NZ_CP075546.1"/>
</dbReference>
<evidence type="ECO:0000256" key="4">
    <source>
        <dbReference type="ARBA" id="ARBA00023136"/>
    </source>
</evidence>
<evidence type="ECO:0000256" key="1">
    <source>
        <dbReference type="ARBA" id="ARBA00022475"/>
    </source>
</evidence>
<evidence type="ECO:0000313" key="7">
    <source>
        <dbReference type="EMBL" id="QVV87769.1"/>
    </source>
</evidence>
<evidence type="ECO:0000313" key="8">
    <source>
        <dbReference type="Proteomes" id="UP000680656"/>
    </source>
</evidence>
<keyword evidence="3 5" id="KW-1133">Transmembrane helix</keyword>
<evidence type="ECO:0000259" key="6">
    <source>
        <dbReference type="PROSITE" id="PS50234"/>
    </source>
</evidence>
<dbReference type="InterPro" id="IPR036465">
    <property type="entry name" value="vWFA_dom_sf"/>
</dbReference>
<keyword evidence="1" id="KW-1003">Cell membrane</keyword>
<dbReference type="KEGG" id="mrtj:KHC33_10430"/>
<dbReference type="SMART" id="SM00327">
    <property type="entry name" value="VWA"/>
    <property type="match status" value="1"/>
</dbReference>
<dbReference type="InterPro" id="IPR024163">
    <property type="entry name" value="Aerotolerance_reg_N"/>
</dbReference>
<keyword evidence="4 5" id="KW-0472">Membrane</keyword>
<evidence type="ECO:0000256" key="5">
    <source>
        <dbReference type="SAM" id="Phobius"/>
    </source>
</evidence>
<keyword evidence="2 5" id="KW-0812">Transmembrane</keyword>
<sequence>MTGFYHPEWLLALIVLPILYYYYYHETNRKKQEAIVFSHIGFLKSALHGSRQSSRPQTLLLLVLAAIGCIIIGLADPHIPLEQTKEGVNVILVLDISGSMQATDYQPTRLESSKRSAEILLRSLDAKDYAGIITFESGATSAAYLSPDKDRVIRKLQAIEPKEGATAIGDGLALGLDMAESIPNRKKVVILLSDGVNNAGVIHPDEAANFAREKGIQVFTIGMGSDSPVVLGYDWFGNPQYATLDEEMLQRIASTTEGRYYKSVDDRTLSEIYSNLNKEIKREREETSIRDWFFIGAIILIGAEIFLRYGRRRIIQ</sequence>
<dbReference type="EMBL" id="CP075546">
    <property type="protein sequence ID" value="QVV87769.1"/>
    <property type="molecule type" value="Genomic_DNA"/>
</dbReference>
<keyword evidence="8" id="KW-1185">Reference proteome</keyword>
<gene>
    <name evidence="7" type="ORF">KHC33_10430</name>
</gene>
<dbReference type="PANTHER" id="PTHR22550:SF5">
    <property type="entry name" value="LEUCINE ZIPPER PROTEIN 4"/>
    <property type="match status" value="1"/>
</dbReference>
<feature type="domain" description="VWFA" evidence="6">
    <location>
        <begin position="89"/>
        <end position="276"/>
    </location>
</feature>
<name>A0A8E7AWW9_9EURY</name>
<dbReference type="GeneID" id="65097604"/>
<accession>A0A8E7AWW9</accession>
<dbReference type="PANTHER" id="PTHR22550">
    <property type="entry name" value="SPORE GERMINATION PROTEIN"/>
    <property type="match status" value="1"/>
</dbReference>
<feature type="transmembrane region" description="Helical" evidence="5">
    <location>
        <begin position="6"/>
        <end position="24"/>
    </location>
</feature>
<feature type="transmembrane region" description="Helical" evidence="5">
    <location>
        <begin position="58"/>
        <end position="75"/>
    </location>
</feature>
<dbReference type="InterPro" id="IPR002035">
    <property type="entry name" value="VWF_A"/>
</dbReference>
<feature type="transmembrane region" description="Helical" evidence="5">
    <location>
        <begin position="292"/>
        <end position="310"/>
    </location>
</feature>
<reference evidence="7 8" key="1">
    <citation type="submission" date="2021-05" db="EMBL/GenBank/DDBJ databases">
        <title>A novel Methanospirillum isolate from a pyrite-forming mixed culture.</title>
        <authorList>
            <person name="Bunk B."/>
            <person name="Sproer C."/>
            <person name="Spring S."/>
            <person name="Pester M."/>
        </authorList>
    </citation>
    <scope>NUCLEOTIDE SEQUENCE [LARGE SCALE GENOMIC DNA]</scope>
    <source>
        <strain evidence="7 8">J.3.6.1-F.2.7.3</strain>
    </source>
</reference>
<dbReference type="AlphaFoldDB" id="A0A8E7AWW9"/>
<dbReference type="NCBIfam" id="TIGR02226">
    <property type="entry name" value="two_anch"/>
    <property type="match status" value="1"/>
</dbReference>